<keyword evidence="3" id="KW-1185">Reference proteome</keyword>
<gene>
    <name evidence="2" type="ORF">Pla144_02380</name>
</gene>
<reference evidence="2 3" key="1">
    <citation type="submission" date="2019-02" db="EMBL/GenBank/DDBJ databases">
        <title>Deep-cultivation of Planctomycetes and their phenomic and genomic characterization uncovers novel biology.</title>
        <authorList>
            <person name="Wiegand S."/>
            <person name="Jogler M."/>
            <person name="Boedeker C."/>
            <person name="Pinto D."/>
            <person name="Vollmers J."/>
            <person name="Rivas-Marin E."/>
            <person name="Kohn T."/>
            <person name="Peeters S.H."/>
            <person name="Heuer A."/>
            <person name="Rast P."/>
            <person name="Oberbeckmann S."/>
            <person name="Bunk B."/>
            <person name="Jeske O."/>
            <person name="Meyerdierks A."/>
            <person name="Storesund J.E."/>
            <person name="Kallscheuer N."/>
            <person name="Luecker S."/>
            <person name="Lage O.M."/>
            <person name="Pohl T."/>
            <person name="Merkel B.J."/>
            <person name="Hornburger P."/>
            <person name="Mueller R.-W."/>
            <person name="Bruemmer F."/>
            <person name="Labrenz M."/>
            <person name="Spormann A.M."/>
            <person name="Op Den Camp H."/>
            <person name="Overmann J."/>
            <person name="Amann R."/>
            <person name="Jetten M.S.M."/>
            <person name="Mascher T."/>
            <person name="Medema M.H."/>
            <person name="Devos D.P."/>
            <person name="Kaster A.-K."/>
            <person name="Ovreas L."/>
            <person name="Rohde M."/>
            <person name="Galperin M.Y."/>
            <person name="Jogler C."/>
        </authorList>
    </citation>
    <scope>NUCLEOTIDE SEQUENCE [LARGE SCALE GENOMIC DNA]</scope>
    <source>
        <strain evidence="2 3">Pla144</strain>
    </source>
</reference>
<comment type="caution">
    <text evidence="2">The sequence shown here is derived from an EMBL/GenBank/DDBJ whole genome shotgun (WGS) entry which is preliminary data.</text>
</comment>
<dbReference type="Gene3D" id="3.30.750.24">
    <property type="entry name" value="STAS domain"/>
    <property type="match status" value="1"/>
</dbReference>
<dbReference type="PANTHER" id="PTHR33495">
    <property type="entry name" value="ANTI-SIGMA FACTOR ANTAGONIST TM_1081-RELATED-RELATED"/>
    <property type="match status" value="1"/>
</dbReference>
<organism evidence="2 3">
    <name type="scientific">Bythopirellula polymerisocia</name>
    <dbReference type="NCBI Taxonomy" id="2528003"/>
    <lineage>
        <taxon>Bacteria</taxon>
        <taxon>Pseudomonadati</taxon>
        <taxon>Planctomycetota</taxon>
        <taxon>Planctomycetia</taxon>
        <taxon>Pirellulales</taxon>
        <taxon>Lacipirellulaceae</taxon>
        <taxon>Bythopirellula</taxon>
    </lineage>
</organism>
<protein>
    <submittedName>
        <fullName evidence="2">STAS domain protein</fullName>
    </submittedName>
</protein>
<feature type="domain" description="STAS" evidence="1">
    <location>
        <begin position="1"/>
        <end position="109"/>
    </location>
</feature>
<dbReference type="Pfam" id="PF01740">
    <property type="entry name" value="STAS"/>
    <property type="match status" value="1"/>
</dbReference>
<accession>A0A5C6CY17</accession>
<dbReference type="Proteomes" id="UP000318437">
    <property type="component" value="Unassembled WGS sequence"/>
</dbReference>
<dbReference type="SUPFAM" id="SSF52091">
    <property type="entry name" value="SpoIIaa-like"/>
    <property type="match status" value="1"/>
</dbReference>
<dbReference type="CDD" id="cd07043">
    <property type="entry name" value="STAS_anti-anti-sigma_factors"/>
    <property type="match status" value="1"/>
</dbReference>
<dbReference type="InterPro" id="IPR036513">
    <property type="entry name" value="STAS_dom_sf"/>
</dbReference>
<evidence type="ECO:0000313" key="3">
    <source>
        <dbReference type="Proteomes" id="UP000318437"/>
    </source>
</evidence>
<dbReference type="OrthoDB" id="283212at2"/>
<dbReference type="EMBL" id="SJPS01000001">
    <property type="protein sequence ID" value="TWU29460.1"/>
    <property type="molecule type" value="Genomic_DNA"/>
</dbReference>
<name>A0A5C6CY17_9BACT</name>
<evidence type="ECO:0000259" key="1">
    <source>
        <dbReference type="PROSITE" id="PS50801"/>
    </source>
</evidence>
<dbReference type="InterPro" id="IPR002645">
    <property type="entry name" value="STAS_dom"/>
</dbReference>
<sequence length="111" mass="12132">MFAIRCQGAVEVIVPNVPLTGEHADELRETIEHCSSNGLPMVVLNLHDVPLIDSDGLESLLDIRDTVRERGGSVKLASLTPLSQDILRITGVAEHFEVFPDDKAAVRSFVQ</sequence>
<dbReference type="PROSITE" id="PS50801">
    <property type="entry name" value="STAS"/>
    <property type="match status" value="1"/>
</dbReference>
<dbReference type="AlphaFoldDB" id="A0A5C6CY17"/>
<proteinExistence type="predicted"/>
<evidence type="ECO:0000313" key="2">
    <source>
        <dbReference type="EMBL" id="TWU29460.1"/>
    </source>
</evidence>
<dbReference type="RefSeq" id="WP_146447486.1">
    <property type="nucleotide sequence ID" value="NZ_SJPS01000001.1"/>
</dbReference>
<dbReference type="GO" id="GO:0043856">
    <property type="term" value="F:anti-sigma factor antagonist activity"/>
    <property type="evidence" value="ECO:0007669"/>
    <property type="project" value="TreeGrafter"/>
</dbReference>